<keyword evidence="2" id="KW-1185">Reference proteome</keyword>
<reference evidence="1" key="1">
    <citation type="submission" date="2021-01" db="EMBL/GenBank/DDBJ databases">
        <title>Genome sequence of strain Noviherbaspirillum sp. DKR-6.</title>
        <authorList>
            <person name="Chaudhary D.K."/>
        </authorList>
    </citation>
    <scope>NUCLEOTIDE SEQUENCE</scope>
    <source>
        <strain evidence="1">DKR-6</strain>
    </source>
</reference>
<comment type="caution">
    <text evidence="1">The sequence shown here is derived from an EMBL/GenBank/DDBJ whole genome shotgun (WGS) entry which is preliminary data.</text>
</comment>
<dbReference type="InterPro" id="IPR036567">
    <property type="entry name" value="RHF-like"/>
</dbReference>
<organism evidence="1 2">
    <name type="scientific">Noviherbaspirillum pedocola</name>
    <dbReference type="NCBI Taxonomy" id="2801341"/>
    <lineage>
        <taxon>Bacteria</taxon>
        <taxon>Pseudomonadati</taxon>
        <taxon>Pseudomonadota</taxon>
        <taxon>Betaproteobacteria</taxon>
        <taxon>Burkholderiales</taxon>
        <taxon>Oxalobacteraceae</taxon>
        <taxon>Noviherbaspirillum</taxon>
    </lineage>
</organism>
<evidence type="ECO:0000313" key="1">
    <source>
        <dbReference type="EMBL" id="MBK4738268.1"/>
    </source>
</evidence>
<dbReference type="InterPro" id="IPR003489">
    <property type="entry name" value="RHF/RaiA"/>
</dbReference>
<name>A0A934W9L1_9BURK</name>
<dbReference type="Pfam" id="PF02482">
    <property type="entry name" value="Ribosomal_S30AE"/>
    <property type="match status" value="1"/>
</dbReference>
<dbReference type="Gene3D" id="3.30.160.100">
    <property type="entry name" value="Ribosome hibernation promotion factor-like"/>
    <property type="match status" value="1"/>
</dbReference>
<accession>A0A934W9L1</accession>
<dbReference type="Proteomes" id="UP000622890">
    <property type="component" value="Unassembled WGS sequence"/>
</dbReference>
<proteinExistence type="predicted"/>
<dbReference type="SUPFAM" id="SSF69754">
    <property type="entry name" value="Ribosome binding protein Y (YfiA homologue)"/>
    <property type="match status" value="1"/>
</dbReference>
<gene>
    <name evidence="1" type="ORF">JJB74_26905</name>
</gene>
<dbReference type="EMBL" id="JAEPBG010000019">
    <property type="protein sequence ID" value="MBK4738268.1"/>
    <property type="molecule type" value="Genomic_DNA"/>
</dbReference>
<dbReference type="AlphaFoldDB" id="A0A934W9L1"/>
<protein>
    <submittedName>
        <fullName evidence="1">HPF/RaiA family ribosome-associated protein</fullName>
    </submittedName>
</protein>
<sequence>MRIAIHSPSFNLTAALQEHTLERLRLALSHARHRVRRVTVRLRDLNGPRGGIDKQCGIHVAIDGVGDVVVAEKDRDLYAAIARAAERLGRGVTRRIRQKRQRTAPPRF</sequence>
<evidence type="ECO:0000313" key="2">
    <source>
        <dbReference type="Proteomes" id="UP000622890"/>
    </source>
</evidence>
<dbReference type="RefSeq" id="WP_200597335.1">
    <property type="nucleotide sequence ID" value="NZ_JAEPBG010000019.1"/>
</dbReference>